<dbReference type="InterPro" id="IPR007842">
    <property type="entry name" value="HEPN_dom"/>
</dbReference>
<protein>
    <submittedName>
        <fullName evidence="2">HEPN domain-containing protein</fullName>
    </submittedName>
</protein>
<dbReference type="Pfam" id="PF05168">
    <property type="entry name" value="HEPN"/>
    <property type="match status" value="1"/>
</dbReference>
<keyword evidence="3" id="KW-1185">Reference proteome</keyword>
<name>A0A7X0FNL0_9MICO</name>
<sequence length="147" mass="15792">MADEPDVIGEMLQRRRLERVAVNPEHARRVLRAAEQHVGTARVIAATDDHAMAFTAAYDGARKALAAVLASHGLRVRAIGGAHRNTAVAASAFVADEALGEFDWMRQVRNSTEYPDDERPTATPQDVVEAIDAADAIVAACARYVGS</sequence>
<reference evidence="2 3" key="1">
    <citation type="submission" date="2020-08" db="EMBL/GenBank/DDBJ databases">
        <title>Sequencing the genomes of 1000 actinobacteria strains.</title>
        <authorList>
            <person name="Klenk H.-P."/>
        </authorList>
    </citation>
    <scope>NUCLEOTIDE SEQUENCE [LARGE SCALE GENOMIC DNA]</scope>
    <source>
        <strain evidence="2 3">DSM 12511</strain>
    </source>
</reference>
<evidence type="ECO:0000313" key="3">
    <source>
        <dbReference type="Proteomes" id="UP000537775"/>
    </source>
</evidence>
<feature type="domain" description="HEPN" evidence="1">
    <location>
        <begin position="28"/>
        <end position="141"/>
    </location>
</feature>
<gene>
    <name evidence="2" type="ORF">HD594_001032</name>
</gene>
<proteinExistence type="predicted"/>
<comment type="caution">
    <text evidence="2">The sequence shown here is derived from an EMBL/GenBank/DDBJ whole genome shotgun (WGS) entry which is preliminary data.</text>
</comment>
<dbReference type="AlphaFoldDB" id="A0A7X0FNL0"/>
<evidence type="ECO:0000313" key="2">
    <source>
        <dbReference type="EMBL" id="MBB6390719.1"/>
    </source>
</evidence>
<evidence type="ECO:0000259" key="1">
    <source>
        <dbReference type="Pfam" id="PF05168"/>
    </source>
</evidence>
<dbReference type="Proteomes" id="UP000537775">
    <property type="component" value="Unassembled WGS sequence"/>
</dbReference>
<accession>A0A7X0FNL0</accession>
<dbReference type="Gene3D" id="1.20.120.330">
    <property type="entry name" value="Nucleotidyltransferases domain 2"/>
    <property type="match status" value="1"/>
</dbReference>
<organism evidence="2 3">
    <name type="scientific">Microbacterium thalassium</name>
    <dbReference type="NCBI Taxonomy" id="362649"/>
    <lineage>
        <taxon>Bacteria</taxon>
        <taxon>Bacillati</taxon>
        <taxon>Actinomycetota</taxon>
        <taxon>Actinomycetes</taxon>
        <taxon>Micrococcales</taxon>
        <taxon>Microbacteriaceae</taxon>
        <taxon>Microbacterium</taxon>
    </lineage>
</organism>
<dbReference type="EMBL" id="JACHML010000001">
    <property type="protein sequence ID" value="MBB6390719.1"/>
    <property type="molecule type" value="Genomic_DNA"/>
</dbReference>
<dbReference type="RefSeq" id="WP_184749935.1">
    <property type="nucleotide sequence ID" value="NZ_BAAAJR010000003.1"/>
</dbReference>